<proteinExistence type="predicted"/>
<reference evidence="1" key="1">
    <citation type="submission" date="2021-02" db="EMBL/GenBank/DDBJ databases">
        <authorList>
            <person name="Syme A R."/>
            <person name="Syme A R."/>
            <person name="Moolhuijzen P."/>
        </authorList>
    </citation>
    <scope>NUCLEOTIDE SEQUENCE</scope>
    <source>
        <strain evidence="1">W1-1</strain>
    </source>
</reference>
<accession>A0A6S6VIH0</accession>
<protein>
    <submittedName>
        <fullName evidence="1">Uncharacterized protein</fullName>
    </submittedName>
</protein>
<organism evidence="1 2">
    <name type="scientific">Pyrenophora teres f. teres</name>
    <dbReference type="NCBI Taxonomy" id="97479"/>
    <lineage>
        <taxon>Eukaryota</taxon>
        <taxon>Fungi</taxon>
        <taxon>Dikarya</taxon>
        <taxon>Ascomycota</taxon>
        <taxon>Pezizomycotina</taxon>
        <taxon>Dothideomycetes</taxon>
        <taxon>Pleosporomycetidae</taxon>
        <taxon>Pleosporales</taxon>
        <taxon>Pleosporineae</taxon>
        <taxon>Pleosporaceae</taxon>
        <taxon>Pyrenophora</taxon>
    </lineage>
</organism>
<gene>
    <name evidence="1" type="ORF">PTTW11_02927</name>
</gene>
<evidence type="ECO:0000313" key="2">
    <source>
        <dbReference type="Proteomes" id="UP000472372"/>
    </source>
</evidence>
<dbReference type="AlphaFoldDB" id="A0A6S6VIH0"/>
<sequence>MASSSRRVVPTLEALLGTTNIKPREWHHIDPEMWEDNVEAPDDELRTCCKSGHYGNNAVKDQYSPQTGDYQARARAEPKRLQPVETTESAPQLAYQRVQSQQPPLIYNNFDRFREYTLAYPQRPKGPSVPPIVPSGETDPYKAVPLIEFSNEKLDPKTINVFVKMWDRDKKYTGKPYDLLDDKLKIFYSIYYHVDIEPGQFYTVFPRILDGRAEEYYLYFVNQRMDTFLTTYTKLKNHFDTDVNHGHYYAD</sequence>
<name>A0A6S6VIH0_9PLEO</name>
<dbReference type="EMBL" id="HG992978">
    <property type="protein sequence ID" value="CAE7016252.1"/>
    <property type="molecule type" value="Genomic_DNA"/>
</dbReference>
<evidence type="ECO:0000313" key="1">
    <source>
        <dbReference type="EMBL" id="CAE7016252.1"/>
    </source>
</evidence>
<dbReference type="Proteomes" id="UP000472372">
    <property type="component" value="Chromosome 2"/>
</dbReference>